<keyword evidence="3" id="KW-0997">Cell inner membrane</keyword>
<dbReference type="Pfam" id="PF03279">
    <property type="entry name" value="Lip_A_acyltrans"/>
    <property type="match status" value="1"/>
</dbReference>
<gene>
    <name evidence="8" type="ORF">DT594_09225</name>
</gene>
<comment type="subcellular location">
    <subcellularLocation>
        <location evidence="1">Cell inner membrane</location>
    </subcellularLocation>
</comment>
<evidence type="ECO:0000256" key="3">
    <source>
        <dbReference type="ARBA" id="ARBA00022519"/>
    </source>
</evidence>
<dbReference type="AlphaFoldDB" id="A0A7V7KXR4"/>
<dbReference type="CDD" id="cd07984">
    <property type="entry name" value="LPLAT_LABLAT-like"/>
    <property type="match status" value="1"/>
</dbReference>
<keyword evidence="2" id="KW-1003">Cell membrane</keyword>
<evidence type="ECO:0000313" key="8">
    <source>
        <dbReference type="EMBL" id="KAA0695029.1"/>
    </source>
</evidence>
<evidence type="ECO:0000313" key="9">
    <source>
        <dbReference type="Proteomes" id="UP000463138"/>
    </source>
</evidence>
<keyword evidence="5 7" id="KW-0472">Membrane</keyword>
<dbReference type="InterPro" id="IPR014548">
    <property type="entry name" value="Ac_Trasf"/>
</dbReference>
<dbReference type="PANTHER" id="PTHR30606">
    <property type="entry name" value="LIPID A BIOSYNTHESIS LAUROYL ACYLTRANSFERASE"/>
    <property type="match status" value="1"/>
</dbReference>
<dbReference type="PIRSF" id="PIRSF028561">
    <property type="entry name" value="Ac_Trasf"/>
    <property type="match status" value="1"/>
</dbReference>
<sequence>MSTHWAKIGESGTIVGMQIMVFVQRRLGRWPFQIVLWPVILWYFLTQRTARQASQRYLVRLDPQLAHQPAARWWRSYRHFLSFGSALMDKVEAWSGAIAKQRLRGDGFDRFSSSIAQGRGGIVLVAHHGNLDIANSLARYHPALDMTVLMHTRNAGKFNLMLEKVTGQARPDILEVTEITPATAQEMAERISRGGFIVIAADRIPVSGERMRALSFLGDQALFPEGPFLLAALLKCPVYLLSCVRDGNHFQIDFTPFDDTCALPRKEREAWIGRAMQRYADTLAVTVRRHPLQWFNFYPFWLKDSGHPNDDIA</sequence>
<dbReference type="GO" id="GO:0009247">
    <property type="term" value="P:glycolipid biosynthetic process"/>
    <property type="evidence" value="ECO:0007669"/>
    <property type="project" value="UniProtKB-ARBA"/>
</dbReference>
<keyword evidence="7" id="KW-1133">Transmembrane helix</keyword>
<dbReference type="InterPro" id="IPR004960">
    <property type="entry name" value="LipA_acyltrans"/>
</dbReference>
<dbReference type="PANTHER" id="PTHR30606:SF9">
    <property type="entry name" value="LIPID A BIOSYNTHESIS LAUROYLTRANSFERASE"/>
    <property type="match status" value="1"/>
</dbReference>
<organism evidence="8 9">
    <name type="scientific">Halopseudomonas laoshanensis</name>
    <dbReference type="NCBI Taxonomy" id="2268758"/>
    <lineage>
        <taxon>Bacteria</taxon>
        <taxon>Pseudomonadati</taxon>
        <taxon>Pseudomonadota</taxon>
        <taxon>Gammaproteobacteria</taxon>
        <taxon>Pseudomonadales</taxon>
        <taxon>Pseudomonadaceae</taxon>
        <taxon>Halopseudomonas</taxon>
    </lineage>
</organism>
<keyword evidence="7" id="KW-0812">Transmembrane</keyword>
<evidence type="ECO:0000256" key="2">
    <source>
        <dbReference type="ARBA" id="ARBA00022475"/>
    </source>
</evidence>
<protein>
    <submittedName>
        <fullName evidence="8">Glycosyl transferase</fullName>
    </submittedName>
</protein>
<accession>A0A7V7KXR4</accession>
<evidence type="ECO:0000256" key="7">
    <source>
        <dbReference type="SAM" id="Phobius"/>
    </source>
</evidence>
<evidence type="ECO:0000256" key="5">
    <source>
        <dbReference type="ARBA" id="ARBA00023136"/>
    </source>
</evidence>
<keyword evidence="9" id="KW-1185">Reference proteome</keyword>
<dbReference type="GO" id="GO:0016746">
    <property type="term" value="F:acyltransferase activity"/>
    <property type="evidence" value="ECO:0007669"/>
    <property type="project" value="UniProtKB-KW"/>
</dbReference>
<feature type="transmembrane region" description="Helical" evidence="7">
    <location>
        <begin position="27"/>
        <end position="45"/>
    </location>
</feature>
<dbReference type="Proteomes" id="UP000463138">
    <property type="component" value="Unassembled WGS sequence"/>
</dbReference>
<dbReference type="EMBL" id="QOVF01000002">
    <property type="protein sequence ID" value="KAA0695029.1"/>
    <property type="molecule type" value="Genomic_DNA"/>
</dbReference>
<comment type="caution">
    <text evidence="8">The sequence shown here is derived from an EMBL/GenBank/DDBJ whole genome shotgun (WGS) entry which is preliminary data.</text>
</comment>
<dbReference type="RefSeq" id="WP_149332398.1">
    <property type="nucleotide sequence ID" value="NZ_QOVF01000002.1"/>
</dbReference>
<dbReference type="GO" id="GO:0005886">
    <property type="term" value="C:plasma membrane"/>
    <property type="evidence" value="ECO:0007669"/>
    <property type="project" value="UniProtKB-SubCell"/>
</dbReference>
<keyword evidence="4 8" id="KW-0808">Transferase</keyword>
<keyword evidence="6" id="KW-0012">Acyltransferase</keyword>
<proteinExistence type="predicted"/>
<name>A0A7V7KXR4_9GAMM</name>
<evidence type="ECO:0000256" key="6">
    <source>
        <dbReference type="ARBA" id="ARBA00023315"/>
    </source>
</evidence>
<reference evidence="8 9" key="1">
    <citation type="submission" date="2018-07" db="EMBL/GenBank/DDBJ databases">
        <title>Pseudomonas laoshanensis sp. nov., isolated from soil.</title>
        <authorList>
            <person name="Sun J."/>
            <person name="Yu L."/>
            <person name="Wang M."/>
            <person name="Zhang C."/>
        </authorList>
    </citation>
    <scope>NUCLEOTIDE SEQUENCE [LARGE SCALE GENOMIC DNA]</scope>
    <source>
        <strain evidence="8 9">Y22</strain>
    </source>
</reference>
<evidence type="ECO:0000256" key="4">
    <source>
        <dbReference type="ARBA" id="ARBA00022679"/>
    </source>
</evidence>
<dbReference type="OrthoDB" id="9808633at2"/>
<evidence type="ECO:0000256" key="1">
    <source>
        <dbReference type="ARBA" id="ARBA00004533"/>
    </source>
</evidence>